<evidence type="ECO:0000313" key="3">
    <source>
        <dbReference type="EMBL" id="SBV99601.1"/>
    </source>
</evidence>
<keyword evidence="2" id="KW-0479">Metal-binding</keyword>
<dbReference type="PANTHER" id="PTHR10291">
    <property type="entry name" value="DEHYDRODOLICHYL DIPHOSPHATE SYNTHASE FAMILY MEMBER"/>
    <property type="match status" value="1"/>
</dbReference>
<organism evidence="3">
    <name type="scientific">uncultured Desulfovibrio sp</name>
    <dbReference type="NCBI Taxonomy" id="167968"/>
    <lineage>
        <taxon>Bacteria</taxon>
        <taxon>Pseudomonadati</taxon>
        <taxon>Thermodesulfobacteriota</taxon>
        <taxon>Desulfovibrionia</taxon>
        <taxon>Desulfovibrionales</taxon>
        <taxon>Desulfovibrionaceae</taxon>
        <taxon>Desulfovibrio</taxon>
        <taxon>environmental samples</taxon>
    </lineage>
</organism>
<sequence>MTDHPDKLPTHLAIIMDGNGRWAQARGLPREAGHRAGAETVRNIVTECRSLGIRHLTLYTFSSENWNRPKTEISALFSLLMEFLSREVPRMVEQGISMRVLGDLESMPLAQRTALRHAIKRTEGGKDMILNLALNYGGRGEIVRAVQTMLREGLRPEDVTEQAVADHLYTAGQPDPDLLIRTSGEQRLSNYLLYQCAYSELYFTPVPWPDFDAAQLRMALDAYAARSRRFGKTQEQIDAH</sequence>
<accession>A0A212JJL4</accession>
<keyword evidence="1 2" id="KW-0808">Transferase</keyword>
<feature type="binding site" evidence="2">
    <location>
        <position position="22"/>
    </location>
    <ligand>
        <name>substrate</name>
    </ligand>
</feature>
<dbReference type="FunFam" id="3.40.1180.10:FF:000001">
    <property type="entry name" value="(2E,6E)-farnesyl-diphosphate-specific ditrans,polycis-undecaprenyl-diphosphate synthase"/>
    <property type="match status" value="1"/>
</dbReference>
<evidence type="ECO:0000256" key="2">
    <source>
        <dbReference type="HAMAP-Rule" id="MF_01139"/>
    </source>
</evidence>
<keyword evidence="2" id="KW-0460">Magnesium</keyword>
<dbReference type="EMBL" id="FLUP01000001">
    <property type="protein sequence ID" value="SBV99601.1"/>
    <property type="molecule type" value="Genomic_DNA"/>
</dbReference>
<comment type="cofactor">
    <cofactor evidence="2">
        <name>Mg(2+)</name>
        <dbReference type="ChEBI" id="CHEBI:18420"/>
    </cofactor>
    <text evidence="2">Binds 2 magnesium ions per subunit.</text>
</comment>
<name>A0A212JJL4_9BACT</name>
<dbReference type="Pfam" id="PF01255">
    <property type="entry name" value="Prenyltransf"/>
    <property type="match status" value="1"/>
</dbReference>
<dbReference type="GO" id="GO:0045547">
    <property type="term" value="F:ditrans,polycis-polyprenyl diphosphate synthase [(2E,6E)-farnesyl diphosphate specific] activity"/>
    <property type="evidence" value="ECO:0007669"/>
    <property type="project" value="TreeGrafter"/>
</dbReference>
<dbReference type="InterPro" id="IPR036424">
    <property type="entry name" value="UPP_synth-like_sf"/>
</dbReference>
<dbReference type="InterPro" id="IPR018520">
    <property type="entry name" value="UPP_synth-like_CS"/>
</dbReference>
<reference evidence="3" key="1">
    <citation type="submission" date="2016-04" db="EMBL/GenBank/DDBJ databases">
        <authorList>
            <person name="Evans L.H."/>
            <person name="Alamgir A."/>
            <person name="Owens N."/>
            <person name="Weber N.D."/>
            <person name="Virtaneva K."/>
            <person name="Barbian K."/>
            <person name="Babar A."/>
            <person name="Rosenke K."/>
        </authorList>
    </citation>
    <scope>NUCLEOTIDE SEQUENCE</scope>
    <source>
        <strain evidence="3">92-2</strain>
    </source>
</reference>
<feature type="binding site" evidence="2">
    <location>
        <position position="181"/>
    </location>
    <ligand>
        <name>substrate</name>
    </ligand>
</feature>
<feature type="binding site" evidence="2">
    <location>
        <begin position="62"/>
        <end position="64"/>
    </location>
    <ligand>
        <name>substrate</name>
    </ligand>
</feature>
<feature type="binding site" evidence="2">
    <location>
        <position position="66"/>
    </location>
    <ligand>
        <name>substrate</name>
    </ligand>
</feature>
<feature type="binding site" evidence="2">
    <location>
        <begin position="187"/>
        <end position="189"/>
    </location>
    <ligand>
        <name>substrate</name>
    </ligand>
</feature>
<feature type="binding site" evidence="2">
    <location>
        <position position="30"/>
    </location>
    <ligand>
        <name>substrate</name>
    </ligand>
</feature>
<protein>
    <recommendedName>
        <fullName evidence="2">Isoprenyl transferase</fullName>
        <ecNumber evidence="2">2.5.1.-</ecNumber>
    </recommendedName>
</protein>
<comment type="function">
    <text evidence="2">Catalyzes the condensation of isopentenyl diphosphate (IPP) with allylic pyrophosphates generating different type of terpenoids.</text>
</comment>
<feature type="active site" description="Proton acceptor" evidence="2">
    <location>
        <position position="65"/>
    </location>
</feature>
<dbReference type="SUPFAM" id="SSF64005">
    <property type="entry name" value="Undecaprenyl diphosphate synthase"/>
    <property type="match status" value="1"/>
</dbReference>
<dbReference type="PROSITE" id="PS01066">
    <property type="entry name" value="UPP_SYNTHASE"/>
    <property type="match status" value="1"/>
</dbReference>
<feature type="binding site" evidence="2">
    <location>
        <position position="68"/>
    </location>
    <ligand>
        <name>substrate</name>
    </ligand>
</feature>
<dbReference type="InterPro" id="IPR001441">
    <property type="entry name" value="UPP_synth-like"/>
</dbReference>
<feature type="binding site" evidence="2">
    <location>
        <position position="200"/>
    </location>
    <ligand>
        <name>Mg(2+)</name>
        <dbReference type="ChEBI" id="CHEBI:18420"/>
    </ligand>
</feature>
<dbReference type="GO" id="GO:0016094">
    <property type="term" value="P:polyprenol biosynthetic process"/>
    <property type="evidence" value="ECO:0007669"/>
    <property type="project" value="TreeGrafter"/>
</dbReference>
<dbReference type="RefSeq" id="WP_192112230.1">
    <property type="nucleotide sequence ID" value="NZ_CABUEN010000001.1"/>
</dbReference>
<feature type="active site" evidence="2">
    <location>
        <position position="17"/>
    </location>
</feature>
<dbReference type="NCBIfam" id="NF011405">
    <property type="entry name" value="PRK14830.1"/>
    <property type="match status" value="1"/>
</dbReference>
<proteinExistence type="inferred from homology"/>
<dbReference type="GO" id="GO:0000287">
    <property type="term" value="F:magnesium ion binding"/>
    <property type="evidence" value="ECO:0007669"/>
    <property type="project" value="UniProtKB-UniRule"/>
</dbReference>
<comment type="subunit">
    <text evidence="2">Homodimer.</text>
</comment>
<dbReference type="CDD" id="cd00475">
    <property type="entry name" value="Cis_IPPS"/>
    <property type="match status" value="1"/>
</dbReference>
<feature type="binding site" evidence="2">
    <location>
        <begin position="18"/>
        <end position="21"/>
    </location>
    <ligand>
        <name>substrate</name>
    </ligand>
</feature>
<evidence type="ECO:0000256" key="1">
    <source>
        <dbReference type="ARBA" id="ARBA00022679"/>
    </source>
</evidence>
<comment type="similarity">
    <text evidence="2">Belongs to the UPP synthase family.</text>
</comment>
<dbReference type="Gene3D" id="3.40.1180.10">
    <property type="entry name" value="Decaprenyl diphosphate synthase-like"/>
    <property type="match status" value="1"/>
</dbReference>
<dbReference type="NCBIfam" id="TIGR00055">
    <property type="entry name" value="uppS"/>
    <property type="match status" value="1"/>
</dbReference>
<gene>
    <name evidence="3" type="primary">ispU</name>
    <name evidence="3" type="ORF">KM92DES2_11242</name>
</gene>
<feature type="binding site" evidence="2">
    <location>
        <position position="17"/>
    </location>
    <ligand>
        <name>Mg(2+)</name>
        <dbReference type="ChEBI" id="CHEBI:18420"/>
    </ligand>
</feature>
<dbReference type="EC" id="2.5.1.-" evidence="2"/>
<dbReference type="HAMAP" id="MF_01139">
    <property type="entry name" value="ISPT"/>
    <property type="match status" value="1"/>
</dbReference>
<dbReference type="PANTHER" id="PTHR10291:SF0">
    <property type="entry name" value="DEHYDRODOLICHYL DIPHOSPHATE SYNTHASE 2"/>
    <property type="match status" value="1"/>
</dbReference>
<dbReference type="AlphaFoldDB" id="A0A212JJL4"/>
<feature type="binding site" evidence="2">
    <location>
        <position position="34"/>
    </location>
    <ligand>
        <name>substrate</name>
    </ligand>
</feature>